<sequence length="746" mass="79907">MNLQTLKKVSAGLICHRHWLGVLICMALFARPGYPAPISADLAHTVAANFLNHVGTAHTMASTEAVASGGQGVGYLVHLSPRGYILVAGDDIRVPVKGYSLSTVFYDLPEAYRENLLRELEIPAPSAAKSLSVPATDATNAPYWEFLVHPGPPTTAKAGTLGYTPDTFLLTTRWNQGYPYNKLNPTVDGELTLTGCTQTAVAQVMRYHAHPAKGSGVFTYNWHGQILTAAMNRPFNWLSMPDAINGSVPVHQQDEVAALMRDLAILNNANFGVKSTSTSFDDWEFERAFGYAPIEYKTIDDPDFFFTIKNEIDSLRPVLLRIPNHLTVADGYSSDASGTNIHVNMGWGGAWDDYYYLDQTIVAGGYSFPPDNAIYYNIRPCQGDECDPYPPLGDGQPPAIASALPDMIIDRAATVRIDAADPDGDTVTLSASSSCNGVQAEMDGNLLTLTPLESDVFCEVSILAQSHDGTTSTPFKVLSLDEKVYLGTRYDIGGQFSDVSEVDTYRAYLDGEITIAGNRGYSNQAFYVWINDPNGNTVIGPSNEPVAGNLAPGVYTIAASLTSGSYYPYDEDYSGYILSVVADELDYTVADLAASRGISLTACGLQVEKTGSGAGSVTSVPAGIDCGADCSDPFACSTEVTLTAVADATSMFTGWSGDCTGDTASVSVVIDGERQCTATFEADVDRDAMPDAWEIANGLDPTVDDADGDRDGDGVSNIDEYRRGTDPDSPARPAAMPWIPLLLLDE</sequence>
<keyword evidence="5" id="KW-1185">Reference proteome</keyword>
<evidence type="ECO:0000256" key="2">
    <source>
        <dbReference type="SAM" id="MobiDB-lite"/>
    </source>
</evidence>
<dbReference type="Pfam" id="PF18998">
    <property type="entry name" value="Flg_new_2"/>
    <property type="match status" value="1"/>
</dbReference>
<dbReference type="EMBL" id="AP021874">
    <property type="protein sequence ID" value="BBO71362.1"/>
    <property type="molecule type" value="Genomic_DNA"/>
</dbReference>
<dbReference type="SUPFAM" id="SSF54001">
    <property type="entry name" value="Cysteine proteinases"/>
    <property type="match status" value="1"/>
</dbReference>
<name>A0A5K7YNL1_9BACT</name>
<dbReference type="RefSeq" id="WP_155319217.1">
    <property type="nucleotide sequence ID" value="NZ_AP021874.1"/>
</dbReference>
<feature type="active site" description="Proton acceptor" evidence="1">
    <location>
        <position position="325"/>
    </location>
</feature>
<dbReference type="Gene3D" id="3.90.70.50">
    <property type="entry name" value="Peptidase C10, streptopain"/>
    <property type="match status" value="1"/>
</dbReference>
<dbReference type="Proteomes" id="UP000427906">
    <property type="component" value="Chromosome"/>
</dbReference>
<accession>A0A5K7YNL1</accession>
<gene>
    <name evidence="4" type="ORF">DSCA_52920</name>
</gene>
<organism evidence="4 5">
    <name type="scientific">Desulfosarcina alkanivorans</name>
    <dbReference type="NCBI Taxonomy" id="571177"/>
    <lineage>
        <taxon>Bacteria</taxon>
        <taxon>Pseudomonadati</taxon>
        <taxon>Thermodesulfobacteriota</taxon>
        <taxon>Desulfobacteria</taxon>
        <taxon>Desulfobacterales</taxon>
        <taxon>Desulfosarcinaceae</taxon>
        <taxon>Desulfosarcina</taxon>
    </lineage>
</organism>
<feature type="domain" description="Bacterial repeat" evidence="3">
    <location>
        <begin position="608"/>
        <end position="682"/>
    </location>
</feature>
<dbReference type="InterPro" id="IPR038765">
    <property type="entry name" value="Papain-like_cys_pep_sf"/>
</dbReference>
<protein>
    <recommendedName>
        <fullName evidence="3">Bacterial repeat domain-containing protein</fullName>
    </recommendedName>
</protein>
<feature type="active site" description="Nucleophile" evidence="1">
    <location>
        <position position="196"/>
    </location>
</feature>
<evidence type="ECO:0000313" key="5">
    <source>
        <dbReference type="Proteomes" id="UP000427906"/>
    </source>
</evidence>
<feature type="compositionally biased region" description="Basic and acidic residues" evidence="2">
    <location>
        <begin position="709"/>
        <end position="726"/>
    </location>
</feature>
<dbReference type="GO" id="GO:0006508">
    <property type="term" value="P:proteolysis"/>
    <property type="evidence" value="ECO:0007669"/>
    <property type="project" value="InterPro"/>
</dbReference>
<feature type="region of interest" description="Disordered" evidence="2">
    <location>
        <begin position="698"/>
        <end position="734"/>
    </location>
</feature>
<dbReference type="OrthoDB" id="2235251at2"/>
<evidence type="ECO:0000313" key="4">
    <source>
        <dbReference type="EMBL" id="BBO71362.1"/>
    </source>
</evidence>
<dbReference type="AlphaFoldDB" id="A0A5K7YNL1"/>
<evidence type="ECO:0000259" key="3">
    <source>
        <dbReference type="Pfam" id="PF18998"/>
    </source>
</evidence>
<dbReference type="InterPro" id="IPR044934">
    <property type="entry name" value="Streptopain_sf"/>
</dbReference>
<dbReference type="KEGG" id="dalk:DSCA_52920"/>
<proteinExistence type="predicted"/>
<evidence type="ECO:0000256" key="1">
    <source>
        <dbReference type="PIRSR" id="PIRSR600200-1"/>
    </source>
</evidence>
<dbReference type="GO" id="GO:0008234">
    <property type="term" value="F:cysteine-type peptidase activity"/>
    <property type="evidence" value="ECO:0007669"/>
    <property type="project" value="InterPro"/>
</dbReference>
<dbReference type="InterPro" id="IPR000200">
    <property type="entry name" value="Peptidase_C10"/>
</dbReference>
<dbReference type="Pfam" id="PF01640">
    <property type="entry name" value="Peptidase_C10"/>
    <property type="match status" value="1"/>
</dbReference>
<dbReference type="PRINTS" id="PR00797">
    <property type="entry name" value="STREPTOPAIN"/>
</dbReference>
<reference evidence="4 5" key="1">
    <citation type="submission" date="2019-11" db="EMBL/GenBank/DDBJ databases">
        <title>Comparative genomics of hydrocarbon-degrading Desulfosarcina strains.</title>
        <authorList>
            <person name="Watanabe M."/>
            <person name="Kojima H."/>
            <person name="Fukui M."/>
        </authorList>
    </citation>
    <scope>NUCLEOTIDE SEQUENCE [LARGE SCALE GENOMIC DNA]</scope>
    <source>
        <strain evidence="4 5">PL12</strain>
    </source>
</reference>
<dbReference type="InterPro" id="IPR044060">
    <property type="entry name" value="Bacterial_rp_domain"/>
</dbReference>